<dbReference type="Gene3D" id="3.40.190.10">
    <property type="entry name" value="Periplasmic binding protein-like II"/>
    <property type="match status" value="1"/>
</dbReference>
<reference evidence="2 3" key="1">
    <citation type="submission" date="2017-05" db="EMBL/GenBank/DDBJ databases">
        <title>Complete and WGS of Bordetella genogroups.</title>
        <authorList>
            <person name="Spilker T."/>
            <person name="LiPuma J."/>
        </authorList>
    </citation>
    <scope>NUCLEOTIDE SEQUENCE [LARGE SCALE GENOMIC DNA]</scope>
    <source>
        <strain evidence="2 3">AU19157</strain>
    </source>
</reference>
<dbReference type="PIRSF" id="PIRSF017082">
    <property type="entry name" value="YflP"/>
    <property type="match status" value="1"/>
</dbReference>
<dbReference type="Pfam" id="PF03401">
    <property type="entry name" value="TctC"/>
    <property type="match status" value="1"/>
</dbReference>
<dbReference type="SUPFAM" id="SSF53850">
    <property type="entry name" value="Periplasmic binding protein-like II"/>
    <property type="match status" value="1"/>
</dbReference>
<sequence length="373" mass="38882">MVLLSAARLGACGRTFVRTVYPFIRRSARLGSFIRSSAPLGASIRPAARLADLVKVLLPAIAVAAALGATPAAAQDWPSRPIRMLIPFPPGGVSDVMGRFWAQKLTDALKTPVVVENRPGAGTTIAASIVAKAQPDGYTLYFADVTTHAINATLYKTLPFKSDKDFTDISLLAAAPLAFVVRPDIPATTLAELIALAKAKPGYLNYASSGNGTILHLAGETLKRMAGIDMVHVPYKGSADAVMATLGGQAAATFSALPPALPQIQSGKLRPLGVTSTAPNSTLPDVPPIAKTLPGFDMVLYSGILGPAGMPPDIVNRINAAVSGILKEPDTRRFYESVGADPVDMSPAAFTTRMASLIQEMGVAVRDSGAVVN</sequence>
<dbReference type="PANTHER" id="PTHR42928">
    <property type="entry name" value="TRICARBOXYLATE-BINDING PROTEIN"/>
    <property type="match status" value="1"/>
</dbReference>
<dbReference type="Proteomes" id="UP000194151">
    <property type="component" value="Chromosome"/>
</dbReference>
<comment type="similarity">
    <text evidence="1">Belongs to the UPF0065 (bug) family.</text>
</comment>
<dbReference type="RefSeq" id="WP_086065128.1">
    <property type="nucleotide sequence ID" value="NZ_CP021108.1"/>
</dbReference>
<dbReference type="STRING" id="1416806.CAL12_14585"/>
<name>A0A1W6YLE5_9BORD</name>
<dbReference type="PANTHER" id="PTHR42928:SF5">
    <property type="entry name" value="BLR1237 PROTEIN"/>
    <property type="match status" value="1"/>
</dbReference>
<evidence type="ECO:0000313" key="2">
    <source>
        <dbReference type="EMBL" id="ARP81920.1"/>
    </source>
</evidence>
<proteinExistence type="inferred from homology"/>
<evidence type="ECO:0008006" key="4">
    <source>
        <dbReference type="Google" id="ProtNLM"/>
    </source>
</evidence>
<gene>
    <name evidence="2" type="ORF">CAL12_14585</name>
</gene>
<accession>A0A1W6YLE5</accession>
<dbReference type="InterPro" id="IPR042100">
    <property type="entry name" value="Bug_dom1"/>
</dbReference>
<evidence type="ECO:0000256" key="1">
    <source>
        <dbReference type="ARBA" id="ARBA00006987"/>
    </source>
</evidence>
<evidence type="ECO:0000313" key="3">
    <source>
        <dbReference type="Proteomes" id="UP000194151"/>
    </source>
</evidence>
<keyword evidence="3" id="KW-1185">Reference proteome</keyword>
<dbReference type="EMBL" id="CP021108">
    <property type="protein sequence ID" value="ARP81920.1"/>
    <property type="molecule type" value="Genomic_DNA"/>
</dbReference>
<dbReference type="AlphaFoldDB" id="A0A1W6YLE5"/>
<dbReference type="Gene3D" id="3.40.190.150">
    <property type="entry name" value="Bordetella uptake gene, domain 1"/>
    <property type="match status" value="1"/>
</dbReference>
<organism evidence="2 3">
    <name type="scientific">Bordetella genomosp. 8</name>
    <dbReference type="NCBI Taxonomy" id="1416806"/>
    <lineage>
        <taxon>Bacteria</taxon>
        <taxon>Pseudomonadati</taxon>
        <taxon>Pseudomonadota</taxon>
        <taxon>Betaproteobacteria</taxon>
        <taxon>Burkholderiales</taxon>
        <taxon>Alcaligenaceae</taxon>
        <taxon>Bordetella</taxon>
    </lineage>
</organism>
<dbReference type="OrthoDB" id="8627890at2"/>
<protein>
    <recommendedName>
        <fullName evidence="4">Tripartite tricarboxylate transporter substrate binding protein</fullName>
    </recommendedName>
</protein>
<dbReference type="KEGG" id="bgv:CAL12_14585"/>
<dbReference type="CDD" id="cd13578">
    <property type="entry name" value="PBP2_Bug27"/>
    <property type="match status" value="1"/>
</dbReference>
<dbReference type="InterPro" id="IPR005064">
    <property type="entry name" value="BUG"/>
</dbReference>